<evidence type="ECO:0000313" key="2">
    <source>
        <dbReference type="EMBL" id="TNV73286.1"/>
    </source>
</evidence>
<name>A0A8J8NEP0_HALGN</name>
<sequence>MAVLQCQYNLICFLQFSQVQFRFISVFRLSVIFRNLSPPFITPKALFFILPQLQMNLLYVPVLLGVLPHQILIVLALPALATNLFRTSKALK</sequence>
<organism evidence="2 3">
    <name type="scientific">Halteria grandinella</name>
    <dbReference type="NCBI Taxonomy" id="5974"/>
    <lineage>
        <taxon>Eukaryota</taxon>
        <taxon>Sar</taxon>
        <taxon>Alveolata</taxon>
        <taxon>Ciliophora</taxon>
        <taxon>Intramacronucleata</taxon>
        <taxon>Spirotrichea</taxon>
        <taxon>Stichotrichia</taxon>
        <taxon>Sporadotrichida</taxon>
        <taxon>Halteriidae</taxon>
        <taxon>Halteria</taxon>
    </lineage>
</organism>
<keyword evidence="1" id="KW-0812">Transmembrane</keyword>
<proteinExistence type="predicted"/>
<evidence type="ECO:0000313" key="3">
    <source>
        <dbReference type="Proteomes" id="UP000785679"/>
    </source>
</evidence>
<accession>A0A8J8NEP0</accession>
<keyword evidence="1" id="KW-1133">Transmembrane helix</keyword>
<evidence type="ECO:0000256" key="1">
    <source>
        <dbReference type="SAM" id="Phobius"/>
    </source>
</evidence>
<protein>
    <submittedName>
        <fullName evidence="2">Uncharacterized protein</fullName>
    </submittedName>
</protein>
<feature type="transmembrane region" description="Helical" evidence="1">
    <location>
        <begin position="58"/>
        <end position="85"/>
    </location>
</feature>
<dbReference type="AlphaFoldDB" id="A0A8J8NEP0"/>
<dbReference type="EMBL" id="RRYP01019313">
    <property type="protein sequence ID" value="TNV73286.1"/>
    <property type="molecule type" value="Genomic_DNA"/>
</dbReference>
<keyword evidence="1" id="KW-0472">Membrane</keyword>
<dbReference type="Proteomes" id="UP000785679">
    <property type="component" value="Unassembled WGS sequence"/>
</dbReference>
<comment type="caution">
    <text evidence="2">The sequence shown here is derived from an EMBL/GenBank/DDBJ whole genome shotgun (WGS) entry which is preliminary data.</text>
</comment>
<gene>
    <name evidence="2" type="ORF">FGO68_gene8214</name>
</gene>
<keyword evidence="3" id="KW-1185">Reference proteome</keyword>
<reference evidence="2" key="1">
    <citation type="submission" date="2019-06" db="EMBL/GenBank/DDBJ databases">
        <authorList>
            <person name="Zheng W."/>
        </authorList>
    </citation>
    <scope>NUCLEOTIDE SEQUENCE</scope>
    <source>
        <strain evidence="2">QDHG01</strain>
    </source>
</reference>